<dbReference type="AlphaFoldDB" id="A0A1G4JV25"/>
<dbReference type="GO" id="GO:0004526">
    <property type="term" value="F:ribonuclease P activity"/>
    <property type="evidence" value="ECO:0007669"/>
    <property type="project" value="TreeGrafter"/>
</dbReference>
<dbReference type="PANTHER" id="PTHR28256:SF1">
    <property type="entry name" value="RIBONUCLEASES P_MRP PROTEIN SUBUNIT POP7"/>
    <property type="match status" value="1"/>
</dbReference>
<dbReference type="GO" id="GO:0006364">
    <property type="term" value="P:rRNA processing"/>
    <property type="evidence" value="ECO:0007669"/>
    <property type="project" value="TreeGrafter"/>
</dbReference>
<evidence type="ECO:0000256" key="1">
    <source>
        <dbReference type="ARBA" id="ARBA00004123"/>
    </source>
</evidence>
<dbReference type="Gene3D" id="3.30.110.20">
    <property type="entry name" value="Alba-like domain"/>
    <property type="match status" value="1"/>
</dbReference>
<proteinExistence type="predicted"/>
<evidence type="ECO:0000256" key="3">
    <source>
        <dbReference type="ARBA" id="ARBA00023242"/>
    </source>
</evidence>
<dbReference type="GO" id="GO:0000172">
    <property type="term" value="C:ribonuclease MRP complex"/>
    <property type="evidence" value="ECO:0007669"/>
    <property type="project" value="InterPro"/>
</dbReference>
<keyword evidence="2" id="KW-0819">tRNA processing</keyword>
<name>A0A1G4JV25_9SACH</name>
<dbReference type="Proteomes" id="UP000189911">
    <property type="component" value="Chromosome E"/>
</dbReference>
<keyword evidence="5" id="KW-1185">Reference proteome</keyword>
<sequence>MVDGAVVTKHPSVKLLSHKQIKTTIYVKSKTPYVSALKRTNKFLRQLKRHGAEYVTIMGMGKAVEKTLAIGCHFQEEKGKKVIVSTQSVDVLDEIAQESAYESLEDVEEEDMETTLRKRTTSGVIVRIYP</sequence>
<dbReference type="InterPro" id="IPR036882">
    <property type="entry name" value="Alba-like_dom_sf"/>
</dbReference>
<evidence type="ECO:0000313" key="5">
    <source>
        <dbReference type="Proteomes" id="UP000189911"/>
    </source>
</evidence>
<dbReference type="GO" id="GO:0034965">
    <property type="term" value="P:intronic box C/D snoRNA processing"/>
    <property type="evidence" value="ECO:0007669"/>
    <property type="project" value="TreeGrafter"/>
</dbReference>
<dbReference type="GO" id="GO:0001682">
    <property type="term" value="P:tRNA 5'-leader removal"/>
    <property type="evidence" value="ECO:0007669"/>
    <property type="project" value="InterPro"/>
</dbReference>
<keyword evidence="3" id="KW-0539">Nucleus</keyword>
<dbReference type="InterPro" id="IPR014612">
    <property type="entry name" value="Pop7/Rpp20"/>
</dbReference>
<protein>
    <submittedName>
        <fullName evidence="4">LANO_0E07668g1_1</fullName>
    </submittedName>
</protein>
<dbReference type="PANTHER" id="PTHR28256">
    <property type="entry name" value="RIBONUCLEASES P/MRP PROTEIN SUBUNIT POP7"/>
    <property type="match status" value="1"/>
</dbReference>
<reference evidence="5" key="1">
    <citation type="submission" date="2016-03" db="EMBL/GenBank/DDBJ databases">
        <authorList>
            <person name="Devillers Hugo."/>
        </authorList>
    </citation>
    <scope>NUCLEOTIDE SEQUENCE [LARGE SCALE GENOMIC DNA]</scope>
</reference>
<dbReference type="GO" id="GO:0005655">
    <property type="term" value="C:nucleolar ribonuclease P complex"/>
    <property type="evidence" value="ECO:0007669"/>
    <property type="project" value="InterPro"/>
</dbReference>
<dbReference type="GO" id="GO:0003723">
    <property type="term" value="F:RNA binding"/>
    <property type="evidence" value="ECO:0007669"/>
    <property type="project" value="TreeGrafter"/>
</dbReference>
<gene>
    <name evidence="4" type="ORF">LANO_0E07668G</name>
</gene>
<accession>A0A1G4JV25</accession>
<dbReference type="EMBL" id="LT598451">
    <property type="protein sequence ID" value="SCU94683.1"/>
    <property type="molecule type" value="Genomic_DNA"/>
</dbReference>
<dbReference type="GO" id="GO:0000294">
    <property type="term" value="P:nuclear-transcribed mRNA catabolic process, RNase MRP-dependent"/>
    <property type="evidence" value="ECO:0007669"/>
    <property type="project" value="TreeGrafter"/>
</dbReference>
<dbReference type="InterPro" id="IPR020241">
    <property type="entry name" value="RNase_P/MRP_Pop7_fungi"/>
</dbReference>
<dbReference type="OrthoDB" id="5416589at2759"/>
<dbReference type="Pfam" id="PF12328">
    <property type="entry name" value="Rpp20"/>
    <property type="match status" value="1"/>
</dbReference>
<comment type="subcellular location">
    <subcellularLocation>
        <location evidence="1">Nucleus</location>
    </subcellularLocation>
</comment>
<organism evidence="4 5">
    <name type="scientific">Lachancea nothofagi CBS 11611</name>
    <dbReference type="NCBI Taxonomy" id="1266666"/>
    <lineage>
        <taxon>Eukaryota</taxon>
        <taxon>Fungi</taxon>
        <taxon>Dikarya</taxon>
        <taxon>Ascomycota</taxon>
        <taxon>Saccharomycotina</taxon>
        <taxon>Saccharomycetes</taxon>
        <taxon>Saccharomycetales</taxon>
        <taxon>Saccharomycetaceae</taxon>
        <taxon>Lachancea</taxon>
    </lineage>
</organism>
<dbReference type="GO" id="GO:0000171">
    <property type="term" value="F:ribonuclease MRP activity"/>
    <property type="evidence" value="ECO:0007669"/>
    <property type="project" value="TreeGrafter"/>
</dbReference>
<evidence type="ECO:0000313" key="4">
    <source>
        <dbReference type="EMBL" id="SCU94683.1"/>
    </source>
</evidence>
<evidence type="ECO:0000256" key="2">
    <source>
        <dbReference type="ARBA" id="ARBA00022694"/>
    </source>
</evidence>